<comment type="similarity">
    <text evidence="1">Belongs to the bacterial solute-binding protein 1 family.</text>
</comment>
<dbReference type="PROSITE" id="PS51257">
    <property type="entry name" value="PROKAR_LIPOPROTEIN"/>
    <property type="match status" value="1"/>
</dbReference>
<dbReference type="Proteomes" id="UP000608024">
    <property type="component" value="Unassembled WGS sequence"/>
</dbReference>
<dbReference type="SUPFAM" id="SSF53850">
    <property type="entry name" value="Periplasmic binding protein-like II"/>
    <property type="match status" value="1"/>
</dbReference>
<evidence type="ECO:0008006" key="8">
    <source>
        <dbReference type="Google" id="ProtNLM"/>
    </source>
</evidence>
<evidence type="ECO:0000256" key="5">
    <source>
        <dbReference type="SAM" id="SignalP"/>
    </source>
</evidence>
<dbReference type="RefSeq" id="WP_190138100.1">
    <property type="nucleotide sequence ID" value="NZ_BNBT01000084.1"/>
</dbReference>
<proteinExistence type="inferred from homology"/>
<keyword evidence="2" id="KW-0813">Transport</keyword>
<reference evidence="6" key="2">
    <citation type="submission" date="2020-09" db="EMBL/GenBank/DDBJ databases">
        <authorList>
            <person name="Sun Q."/>
            <person name="Ohkuma M."/>
        </authorList>
    </citation>
    <scope>NUCLEOTIDE SEQUENCE</scope>
    <source>
        <strain evidence="6">JCM 4784</strain>
    </source>
</reference>
<evidence type="ECO:0000313" key="6">
    <source>
        <dbReference type="EMBL" id="GHE74337.1"/>
    </source>
</evidence>
<evidence type="ECO:0000256" key="3">
    <source>
        <dbReference type="ARBA" id="ARBA00022729"/>
    </source>
</evidence>
<accession>A0A918ZWS1</accession>
<comment type="caution">
    <text evidence="6">The sequence shown here is derived from an EMBL/GenBank/DDBJ whole genome shotgun (WGS) entry which is preliminary data.</text>
</comment>
<evidence type="ECO:0000256" key="4">
    <source>
        <dbReference type="SAM" id="MobiDB-lite"/>
    </source>
</evidence>
<gene>
    <name evidence="6" type="ORF">GCM10018785_48180</name>
</gene>
<dbReference type="PANTHER" id="PTHR43649:SF34">
    <property type="entry name" value="ABC TRANSPORTER PERIPLASMIC-BINDING PROTEIN YCJN-RELATED"/>
    <property type="match status" value="1"/>
</dbReference>
<evidence type="ECO:0000256" key="2">
    <source>
        <dbReference type="ARBA" id="ARBA00022448"/>
    </source>
</evidence>
<sequence length="478" mass="50735">MTHLSRHRPGRCTAAALALLLAASACTGGGGDGRADDVSDGAADGGTIVIASGRDVTGRGGVRQQLVDAWNEQQRRRNSGYTARLVELPGTADQQRSQLLGALQSGSSAYDVVNLDVTWVPEFAAAKAVRELDPRLVDGDVVPSVAATARWKGAVYAVPFNSDVGVLYYRKDYVRAAGVRQSDGAARAKDWDDFKGLIETVDKAEEDDLLPAAYEKGWTTQLDAYEGLTVNGVEAFASAGAGVADLVDGKGAYDGTVSQLEEGLAELRSRAAGAYTFDGVQDSDEARSLADFTSGRTAFLRHWPYAYGTLHQILPKGALGVTALPGKAVLGGQNLAVARTSRHRKAILDDLVAYLTGKESERCLLEAGFAATRASAYTKDPPMLCTVARPSPSGGPSGSGEAADQMPREPDGRPEYAAPVLLPALKAAVQRPRTQLYGVFTQVFSAELHKLFGDNPRSVGEVAKRLDETLRRALPERD</sequence>
<name>A0A918ZWS1_9ACTN</name>
<reference evidence="6" key="1">
    <citation type="journal article" date="2014" name="Int. J. Syst. Evol. Microbiol.">
        <title>Complete genome sequence of Corynebacterium casei LMG S-19264T (=DSM 44701T), isolated from a smear-ripened cheese.</title>
        <authorList>
            <consortium name="US DOE Joint Genome Institute (JGI-PGF)"/>
            <person name="Walter F."/>
            <person name="Albersmeier A."/>
            <person name="Kalinowski J."/>
            <person name="Ruckert C."/>
        </authorList>
    </citation>
    <scope>NUCLEOTIDE SEQUENCE</scope>
    <source>
        <strain evidence="6">JCM 4784</strain>
    </source>
</reference>
<evidence type="ECO:0000313" key="7">
    <source>
        <dbReference type="Proteomes" id="UP000608024"/>
    </source>
</evidence>
<dbReference type="EMBL" id="BNBT01000084">
    <property type="protein sequence ID" value="GHE74337.1"/>
    <property type="molecule type" value="Genomic_DNA"/>
</dbReference>
<dbReference type="InterPro" id="IPR006059">
    <property type="entry name" value="SBP"/>
</dbReference>
<dbReference type="Gene3D" id="3.40.190.10">
    <property type="entry name" value="Periplasmic binding protein-like II"/>
    <property type="match status" value="2"/>
</dbReference>
<dbReference type="AlphaFoldDB" id="A0A918ZWS1"/>
<organism evidence="6 7">
    <name type="scientific">Streptomyces longispororuber</name>
    <dbReference type="NCBI Taxonomy" id="68230"/>
    <lineage>
        <taxon>Bacteria</taxon>
        <taxon>Bacillati</taxon>
        <taxon>Actinomycetota</taxon>
        <taxon>Actinomycetes</taxon>
        <taxon>Kitasatosporales</taxon>
        <taxon>Streptomycetaceae</taxon>
        <taxon>Streptomyces</taxon>
    </lineage>
</organism>
<dbReference type="PANTHER" id="PTHR43649">
    <property type="entry name" value="ARABINOSE-BINDING PROTEIN-RELATED"/>
    <property type="match status" value="1"/>
</dbReference>
<keyword evidence="3 5" id="KW-0732">Signal</keyword>
<dbReference type="Pfam" id="PF01547">
    <property type="entry name" value="SBP_bac_1"/>
    <property type="match status" value="1"/>
</dbReference>
<keyword evidence="7" id="KW-1185">Reference proteome</keyword>
<feature type="chain" id="PRO_5039622955" description="ABC transporter substrate-binding protein" evidence="5">
    <location>
        <begin position="28"/>
        <end position="478"/>
    </location>
</feature>
<evidence type="ECO:0000256" key="1">
    <source>
        <dbReference type="ARBA" id="ARBA00008520"/>
    </source>
</evidence>
<feature type="signal peptide" evidence="5">
    <location>
        <begin position="1"/>
        <end position="27"/>
    </location>
</feature>
<dbReference type="InterPro" id="IPR050490">
    <property type="entry name" value="Bact_solute-bd_prot1"/>
</dbReference>
<feature type="region of interest" description="Disordered" evidence="4">
    <location>
        <begin position="388"/>
        <end position="415"/>
    </location>
</feature>
<protein>
    <recommendedName>
        <fullName evidence="8">ABC transporter substrate-binding protein</fullName>
    </recommendedName>
</protein>